<keyword evidence="2" id="KW-0812">Transmembrane</keyword>
<proteinExistence type="predicted"/>
<evidence type="ECO:0000256" key="2">
    <source>
        <dbReference type="SAM" id="Phobius"/>
    </source>
</evidence>
<dbReference type="AlphaFoldDB" id="U2SY55"/>
<evidence type="ECO:0000313" key="5">
    <source>
        <dbReference type="Proteomes" id="UP000016605"/>
    </source>
</evidence>
<dbReference type="Proteomes" id="UP000016605">
    <property type="component" value="Unassembled WGS sequence"/>
</dbReference>
<dbReference type="Pfam" id="PF26366">
    <property type="entry name" value="DUF8094"/>
    <property type="match status" value="1"/>
</dbReference>
<feature type="domain" description="DUF8094" evidence="3">
    <location>
        <begin position="344"/>
        <end position="640"/>
    </location>
</feature>
<feature type="region of interest" description="Disordered" evidence="1">
    <location>
        <begin position="131"/>
        <end position="176"/>
    </location>
</feature>
<dbReference type="HOGENOM" id="CLU_027794_0_0_11"/>
<dbReference type="PATRIC" id="fig|1358026.3.peg.3770"/>
<dbReference type="InterPro" id="IPR058407">
    <property type="entry name" value="DUF8094"/>
</dbReference>
<keyword evidence="2" id="KW-1133">Transmembrane helix</keyword>
<name>U2SY55_LEIAQ</name>
<organism evidence="4 5">
    <name type="scientific">Leifsonia aquatica ATCC 14665</name>
    <dbReference type="NCBI Taxonomy" id="1358026"/>
    <lineage>
        <taxon>Bacteria</taxon>
        <taxon>Bacillati</taxon>
        <taxon>Actinomycetota</taxon>
        <taxon>Actinomycetes</taxon>
        <taxon>Micrococcales</taxon>
        <taxon>Microbacteriaceae</taxon>
        <taxon>Leifsonia</taxon>
    </lineage>
</organism>
<dbReference type="EMBL" id="AWVQ01000857">
    <property type="protein sequence ID" value="ERK67422.1"/>
    <property type="molecule type" value="Genomic_DNA"/>
</dbReference>
<gene>
    <name evidence="4" type="ORF">N136_04657</name>
</gene>
<feature type="region of interest" description="Disordered" evidence="1">
    <location>
        <begin position="253"/>
        <end position="290"/>
    </location>
</feature>
<feature type="region of interest" description="Disordered" evidence="1">
    <location>
        <begin position="315"/>
        <end position="343"/>
    </location>
</feature>
<feature type="transmembrane region" description="Helical" evidence="2">
    <location>
        <begin position="294"/>
        <end position="316"/>
    </location>
</feature>
<feature type="transmembrane region" description="Helical" evidence="2">
    <location>
        <begin position="224"/>
        <end position="248"/>
    </location>
</feature>
<feature type="transmembrane region" description="Helical" evidence="2">
    <location>
        <begin position="27"/>
        <end position="46"/>
    </location>
</feature>
<keyword evidence="2" id="KW-0472">Membrane</keyword>
<protein>
    <recommendedName>
        <fullName evidence="3">DUF8094 domain-containing protein</fullName>
    </recommendedName>
</protein>
<accession>U2SY55</accession>
<feature type="compositionally biased region" description="Low complexity" evidence="1">
    <location>
        <begin position="137"/>
        <end position="167"/>
    </location>
</feature>
<evidence type="ECO:0000256" key="1">
    <source>
        <dbReference type="SAM" id="MobiDB-lite"/>
    </source>
</evidence>
<sequence>MPFRVLDYRGVSVPAPLPAHEEICLRFVLAIVAFVVAAVMIVAGIAQRTVFAPPSQLTASATVPDDARYVVIAGSALNAHSGQQTLSVSGAPDVKSQVVAIGRTEDVTAWLGTEKYVAVGYDSTADKLTTRTVTPKASTDSTDSTDTPTPAPTASAPAGGAGDKAAGPNPTGSDLWLEEYDGADAQVTRMSIPDGVSVLVASDGTKPAPSKILLTWPVDSSTPWAFPLIIGGLVLLVIGIALYLWGLYTHRKSRGPRRKSGPKMPKLPKAPKYKPSADVEVTSRGRRSTRRSRVIAPAVLVGALTLSGIGAGAAFADETPTPTPTPTSTSTSTSVPKPVNQLPPAVTVPQLERIIKRISVSAGDADAKADPALAKQRFTGPALQLREANYAIRAKKADEPALPAIPADPIVLSLPQSTDSWPRTVVAVIEMPKDAAGKDQAPQALTLVQDTPRDNYMIEYAVSLEPKAKVPNLAPASIGAAAVRPDSKLLALPPNQVAAAYGDVLMNGDQSKYASLFSADGDTLRTAVGAEWKAKQKAAVPATASLTFTTAVGPNPDVALATNDSGAIVWVDLQEAQQLKVVEAGAEVNAGPTAAALGVASSKTGIETTYGYQLAFYVPPAGSDAKITLLGFAQGMVAAKEIQ</sequence>
<evidence type="ECO:0000313" key="4">
    <source>
        <dbReference type="EMBL" id="ERK67422.1"/>
    </source>
</evidence>
<reference evidence="4 5" key="1">
    <citation type="submission" date="2013-08" db="EMBL/GenBank/DDBJ databases">
        <authorList>
            <person name="Weinstock G."/>
            <person name="Sodergren E."/>
            <person name="Wylie T."/>
            <person name="Fulton L."/>
            <person name="Fulton R."/>
            <person name="Fronick C."/>
            <person name="O'Laughlin M."/>
            <person name="Godfrey J."/>
            <person name="Miner T."/>
            <person name="Herter B."/>
            <person name="Appelbaum E."/>
            <person name="Cordes M."/>
            <person name="Lek S."/>
            <person name="Wollam A."/>
            <person name="Pepin K.H."/>
            <person name="Palsikar V.B."/>
            <person name="Mitreva M."/>
            <person name="Wilson R.K."/>
        </authorList>
    </citation>
    <scope>NUCLEOTIDE SEQUENCE [LARGE SCALE GENOMIC DNA]</scope>
    <source>
        <strain evidence="4 5">ATCC 14665</strain>
    </source>
</reference>
<comment type="caution">
    <text evidence="4">The sequence shown here is derived from an EMBL/GenBank/DDBJ whole genome shotgun (WGS) entry which is preliminary data.</text>
</comment>
<evidence type="ECO:0000259" key="3">
    <source>
        <dbReference type="Pfam" id="PF26366"/>
    </source>
</evidence>